<reference evidence="2" key="1">
    <citation type="submission" date="2024-01" db="EMBL/GenBank/DDBJ databases">
        <title>Bank of Algae and Cyanobacteria of the Azores (BACA) strain genomes.</title>
        <authorList>
            <person name="Luz R."/>
            <person name="Cordeiro R."/>
            <person name="Fonseca A."/>
            <person name="Goncalves V."/>
        </authorList>
    </citation>
    <scope>NUCLEOTIDE SEQUENCE</scope>
    <source>
        <strain evidence="2">BACA0141</strain>
    </source>
</reference>
<dbReference type="RefSeq" id="WP_330486414.1">
    <property type="nucleotide sequence ID" value="NZ_JAZBJZ010000200.1"/>
</dbReference>
<evidence type="ECO:0000313" key="2">
    <source>
        <dbReference type="EMBL" id="MEE3719976.1"/>
    </source>
</evidence>
<dbReference type="Proteomes" id="UP001333818">
    <property type="component" value="Unassembled WGS sequence"/>
</dbReference>
<name>A0AAW9QC16_9CYAN</name>
<organism evidence="2 3">
    <name type="scientific">Tumidithrix elongata BACA0141</name>
    <dbReference type="NCBI Taxonomy" id="2716417"/>
    <lineage>
        <taxon>Bacteria</taxon>
        <taxon>Bacillati</taxon>
        <taxon>Cyanobacteriota</taxon>
        <taxon>Cyanophyceae</taxon>
        <taxon>Pseudanabaenales</taxon>
        <taxon>Pseudanabaenaceae</taxon>
        <taxon>Tumidithrix</taxon>
        <taxon>Tumidithrix elongata</taxon>
    </lineage>
</organism>
<dbReference type="AlphaFoldDB" id="A0AAW9QC16"/>
<feature type="signal peptide" evidence="1">
    <location>
        <begin position="1"/>
        <end position="27"/>
    </location>
</feature>
<comment type="caution">
    <text evidence="2">The sequence shown here is derived from an EMBL/GenBank/DDBJ whole genome shotgun (WGS) entry which is preliminary data.</text>
</comment>
<protein>
    <recommendedName>
        <fullName evidence="4">AA1-like domain-containing protein</fullName>
    </recommendedName>
</protein>
<keyword evidence="1" id="KW-0732">Signal</keyword>
<evidence type="ECO:0000256" key="1">
    <source>
        <dbReference type="SAM" id="SignalP"/>
    </source>
</evidence>
<keyword evidence="3" id="KW-1185">Reference proteome</keyword>
<dbReference type="EMBL" id="JAZBJZ010000200">
    <property type="protein sequence ID" value="MEE3719976.1"/>
    <property type="molecule type" value="Genomic_DNA"/>
</dbReference>
<proteinExistence type="predicted"/>
<evidence type="ECO:0008006" key="4">
    <source>
        <dbReference type="Google" id="ProtNLM"/>
    </source>
</evidence>
<evidence type="ECO:0000313" key="3">
    <source>
        <dbReference type="Proteomes" id="UP001333818"/>
    </source>
</evidence>
<accession>A0AAW9QC16</accession>
<gene>
    <name evidence="2" type="ORF">V2H45_24880</name>
</gene>
<feature type="chain" id="PRO_5043387424" description="AA1-like domain-containing protein" evidence="1">
    <location>
        <begin position="28"/>
        <end position="113"/>
    </location>
</feature>
<sequence>MRFFPAAVLATAFALPVSFLSASSAFADRRDFTFVNKTSQIIVNLYVSDSGSNDWEEDVLGRDTLSNGDYTNINFNDKTHKCSYDVKVVFSSGQNFERYGLDLCSTTTYTLYD</sequence>